<dbReference type="CDD" id="cd03784">
    <property type="entry name" value="GT1_Gtf-like"/>
    <property type="match status" value="1"/>
</dbReference>
<name>A0ABQ7Q262_PLUXY</name>
<feature type="transmembrane region" description="Helical" evidence="2">
    <location>
        <begin position="550"/>
        <end position="572"/>
    </location>
</feature>
<feature type="transmembrane region" description="Helical" evidence="2">
    <location>
        <begin position="714"/>
        <end position="731"/>
    </location>
</feature>
<dbReference type="Gene3D" id="3.40.50.2000">
    <property type="entry name" value="Glycogen Phosphorylase B"/>
    <property type="match status" value="1"/>
</dbReference>
<dbReference type="InterPro" id="IPR035595">
    <property type="entry name" value="UDP_glycos_trans_CS"/>
</dbReference>
<dbReference type="InterPro" id="IPR002213">
    <property type="entry name" value="UDP_glucos_trans"/>
</dbReference>
<keyword evidence="1" id="KW-0808">Transferase</keyword>
<feature type="transmembrane region" description="Helical" evidence="2">
    <location>
        <begin position="650"/>
        <end position="672"/>
    </location>
</feature>
<dbReference type="EMBL" id="JAHIBW010000025">
    <property type="protein sequence ID" value="KAG7297968.1"/>
    <property type="molecule type" value="Genomic_DNA"/>
</dbReference>
<dbReference type="InterPro" id="IPR008485">
    <property type="entry name" value="JAMP"/>
</dbReference>
<sequence length="765" mass="86046">MILKSLSAVLFLLYFCTAVQGAHILALFSSLSFSDHYVFRSYVGLLALRGHNVVVMTPYPGQFQFPEKERIVELDVGESSAPYWEEYKKLVTNTDDYHKKLRQLNEFSVKVAISQLKSKQMTALFINPNVKFDLVITEADVPLLYAVAEKYQAPHIAFTTGYGTVPMYEAKGAPTHPLYYPDVNTLNFRDLSFWQQWTEISRYLQSKREYHSNYLPLCQVAAEKILGIKRDLEDIEKDIDLLFVSANPALTGNRPSVPAIAYVDRLQIKPGMILPPNLLGVLNAAEKGAIFFSLGTIQESEQLTPAKLQTLADAFKELPYLVLWKIGNTTMFNKPDNVMAQAWFPQQEILAHPNVKAFITHGGPRSLEEAVFYEKPIIGLPMIKSRKTFIKEITRLGAGEIVDPYTMDKETLVEKIGLVASDEKYKTAISLLKQNVQDPVVSGPDHAVWWTEYVLRHQGAKNLRSSARDAVVRTCPGLYCGRTQLDQEEWSECGACPRGFRTNATSHCEPCAAAPTLYDWQYLGFMVLLPLVLHWFFIDMCTIGKEKKSIIAQHICAFIEVASGTLGALMVLPPAGTVALHVCTPQALSDWYTLLHNPQPDYKEVLHCTQEAVYPLYTIILLIYAFSLLMTITLRPWLISMSAPNPGKKAIYCSLYFYPILVLIHTVAAGLIYYSFPYIVIIISMMTSASHFSVKIDQSAPALLMTSVTNTRNLVILIGHWLVHAYGIISLTGLVELWYLSLVPAPALFYILTAQFTDPMKIHND</sequence>
<dbReference type="Pfam" id="PF00201">
    <property type="entry name" value="UDPGT"/>
    <property type="match status" value="1"/>
</dbReference>
<keyword evidence="3" id="KW-0732">Signal</keyword>
<proteinExistence type="predicted"/>
<reference evidence="4 5" key="1">
    <citation type="submission" date="2021-06" db="EMBL/GenBank/DDBJ databases">
        <title>A haploid diamondback moth (Plutella xylostella L.) genome assembly resolves 31 chromosomes and identifies a diamide resistance mutation.</title>
        <authorList>
            <person name="Ward C.M."/>
            <person name="Perry K.D."/>
            <person name="Baker G."/>
            <person name="Powis K."/>
            <person name="Heckel D.G."/>
            <person name="Baxter S.W."/>
        </authorList>
    </citation>
    <scope>NUCLEOTIDE SEQUENCE [LARGE SCALE GENOMIC DNA]</scope>
    <source>
        <strain evidence="4 5">LV</strain>
        <tissue evidence="4">Single pupa</tissue>
    </source>
</reference>
<evidence type="ECO:0000256" key="2">
    <source>
        <dbReference type="SAM" id="Phobius"/>
    </source>
</evidence>
<dbReference type="Proteomes" id="UP000823941">
    <property type="component" value="Chromosome 25"/>
</dbReference>
<feature type="signal peptide" evidence="3">
    <location>
        <begin position="1"/>
        <end position="21"/>
    </location>
</feature>
<feature type="transmembrane region" description="Helical" evidence="2">
    <location>
        <begin position="520"/>
        <end position="538"/>
    </location>
</feature>
<keyword evidence="5" id="KW-1185">Reference proteome</keyword>
<evidence type="ECO:0008006" key="6">
    <source>
        <dbReference type="Google" id="ProtNLM"/>
    </source>
</evidence>
<dbReference type="SUPFAM" id="SSF53756">
    <property type="entry name" value="UDP-Glycosyltransferase/glycogen phosphorylase"/>
    <property type="match status" value="1"/>
</dbReference>
<keyword evidence="2" id="KW-0472">Membrane</keyword>
<keyword evidence="2" id="KW-0812">Transmembrane</keyword>
<keyword evidence="2" id="KW-1133">Transmembrane helix</keyword>
<evidence type="ECO:0000256" key="1">
    <source>
        <dbReference type="ARBA" id="ARBA00022679"/>
    </source>
</evidence>
<dbReference type="PANTHER" id="PTHR12740">
    <property type="entry name" value="JNK1/MAPK8-ASSOCIATED MEMBRANE PROTEIN"/>
    <property type="match status" value="1"/>
</dbReference>
<accession>A0ABQ7Q262</accession>
<dbReference type="PROSITE" id="PS00375">
    <property type="entry name" value="UDPGT"/>
    <property type="match status" value="1"/>
</dbReference>
<feature type="chain" id="PRO_5046260484" description="Glucuronosyltransferase" evidence="3">
    <location>
        <begin position="22"/>
        <end position="765"/>
    </location>
</feature>
<feature type="transmembrane region" description="Helical" evidence="2">
    <location>
        <begin position="737"/>
        <end position="756"/>
    </location>
</feature>
<comment type="caution">
    <text evidence="4">The sequence shown here is derived from an EMBL/GenBank/DDBJ whole genome shotgun (WGS) entry which is preliminary data.</text>
</comment>
<dbReference type="PANTHER" id="PTHR12740:SF4">
    <property type="entry name" value="JNK1_MAPK8-ASSOCIATED MEMBRANE PROTEIN"/>
    <property type="match status" value="1"/>
</dbReference>
<feature type="transmembrane region" description="Helical" evidence="2">
    <location>
        <begin position="616"/>
        <end position="638"/>
    </location>
</feature>
<gene>
    <name evidence="4" type="ORF">JYU34_018728</name>
</gene>
<evidence type="ECO:0000313" key="5">
    <source>
        <dbReference type="Proteomes" id="UP000823941"/>
    </source>
</evidence>
<dbReference type="Pfam" id="PF05571">
    <property type="entry name" value="JAMP"/>
    <property type="match status" value="1"/>
</dbReference>
<protein>
    <recommendedName>
        <fullName evidence="6">Glucuronosyltransferase</fullName>
    </recommendedName>
</protein>
<evidence type="ECO:0000313" key="4">
    <source>
        <dbReference type="EMBL" id="KAG7297968.1"/>
    </source>
</evidence>
<evidence type="ECO:0000256" key="3">
    <source>
        <dbReference type="SAM" id="SignalP"/>
    </source>
</evidence>
<organism evidence="4 5">
    <name type="scientific">Plutella xylostella</name>
    <name type="common">Diamondback moth</name>
    <name type="synonym">Plutella maculipennis</name>
    <dbReference type="NCBI Taxonomy" id="51655"/>
    <lineage>
        <taxon>Eukaryota</taxon>
        <taxon>Metazoa</taxon>
        <taxon>Ecdysozoa</taxon>
        <taxon>Arthropoda</taxon>
        <taxon>Hexapoda</taxon>
        <taxon>Insecta</taxon>
        <taxon>Pterygota</taxon>
        <taxon>Neoptera</taxon>
        <taxon>Endopterygota</taxon>
        <taxon>Lepidoptera</taxon>
        <taxon>Glossata</taxon>
        <taxon>Ditrysia</taxon>
        <taxon>Yponomeutoidea</taxon>
        <taxon>Plutellidae</taxon>
        <taxon>Plutella</taxon>
    </lineage>
</organism>